<name>A0A3S5AG32_9PLAT</name>
<protein>
    <submittedName>
        <fullName evidence="1">Uncharacterized protein</fullName>
    </submittedName>
</protein>
<sequence length="261" mass="27721">MCPAVNNSAVKFPTSIASSTDAKTTVITTASVRHIVASQPAVHTHTGTFSLLTEPISLPTVCCSTSLAHNDSSNFGCHMRNLELGTNATGNGAVLPSDAGVSDSATISSRQAASFSFSENASSLPFAKPAIASIAAQSDLEKTNENLAMRCADNLGYRREWSGKESDFRPEFETCAAAKSCCKFPPTSEKTPSTGSTLFMGRTGNRDDEDLPGHIMRIMTKGGSIIPLIVNLIRTAEGVAHIIISAMRYVHRQDGYVGNIY</sequence>
<dbReference type="EMBL" id="CAAALY010094547">
    <property type="protein sequence ID" value="VEL28364.1"/>
    <property type="molecule type" value="Genomic_DNA"/>
</dbReference>
<comment type="caution">
    <text evidence="1">The sequence shown here is derived from an EMBL/GenBank/DDBJ whole genome shotgun (WGS) entry which is preliminary data.</text>
</comment>
<dbReference type="AlphaFoldDB" id="A0A3S5AG32"/>
<organism evidence="1 2">
    <name type="scientific">Protopolystoma xenopodis</name>
    <dbReference type="NCBI Taxonomy" id="117903"/>
    <lineage>
        <taxon>Eukaryota</taxon>
        <taxon>Metazoa</taxon>
        <taxon>Spiralia</taxon>
        <taxon>Lophotrochozoa</taxon>
        <taxon>Platyhelminthes</taxon>
        <taxon>Monogenea</taxon>
        <taxon>Polyopisthocotylea</taxon>
        <taxon>Polystomatidea</taxon>
        <taxon>Polystomatidae</taxon>
        <taxon>Protopolystoma</taxon>
    </lineage>
</organism>
<gene>
    <name evidence="1" type="ORF">PXEA_LOCUS21804</name>
</gene>
<keyword evidence="2" id="KW-1185">Reference proteome</keyword>
<evidence type="ECO:0000313" key="2">
    <source>
        <dbReference type="Proteomes" id="UP000784294"/>
    </source>
</evidence>
<dbReference type="Proteomes" id="UP000784294">
    <property type="component" value="Unassembled WGS sequence"/>
</dbReference>
<accession>A0A3S5AG32</accession>
<reference evidence="1" key="1">
    <citation type="submission" date="2018-11" db="EMBL/GenBank/DDBJ databases">
        <authorList>
            <consortium name="Pathogen Informatics"/>
        </authorList>
    </citation>
    <scope>NUCLEOTIDE SEQUENCE</scope>
</reference>
<proteinExistence type="predicted"/>
<evidence type="ECO:0000313" key="1">
    <source>
        <dbReference type="EMBL" id="VEL28364.1"/>
    </source>
</evidence>